<evidence type="ECO:0000256" key="1">
    <source>
        <dbReference type="ARBA" id="ARBA00004978"/>
    </source>
</evidence>
<comment type="caution">
    <text evidence="10">The sequence shown here is derived from an EMBL/GenBank/DDBJ whole genome shotgun (WGS) entry which is preliminary data.</text>
</comment>
<organism evidence="10 11">
    <name type="scientific">Methylophaga muralis</name>
    <dbReference type="NCBI Taxonomy" id="291169"/>
    <lineage>
        <taxon>Bacteria</taxon>
        <taxon>Pseudomonadati</taxon>
        <taxon>Pseudomonadota</taxon>
        <taxon>Gammaproteobacteria</taxon>
        <taxon>Thiotrichales</taxon>
        <taxon>Piscirickettsiaceae</taxon>
        <taxon>Methylophaga</taxon>
    </lineage>
</organism>
<keyword evidence="5 8" id="KW-0808">Transferase</keyword>
<dbReference type="EMBL" id="MCRI01000028">
    <property type="protein sequence ID" value="ODN66089.1"/>
    <property type="molecule type" value="Genomic_DNA"/>
</dbReference>
<evidence type="ECO:0000256" key="6">
    <source>
        <dbReference type="ARBA" id="ARBA00023315"/>
    </source>
</evidence>
<proteinExistence type="inferred from homology"/>
<evidence type="ECO:0000256" key="3">
    <source>
        <dbReference type="ARBA" id="ARBA00012355"/>
    </source>
</evidence>
<dbReference type="InterPro" id="IPR000182">
    <property type="entry name" value="GNAT_dom"/>
</dbReference>
<comment type="pathway">
    <text evidence="1 8">Amine and polyamine biosynthesis; ectoine biosynthesis; L-ectoine from L-aspartate 4-semialdehyde: step 2/3.</text>
</comment>
<dbReference type="InterPro" id="IPR016181">
    <property type="entry name" value="Acyl_CoA_acyltransferase"/>
</dbReference>
<dbReference type="Pfam" id="PF00583">
    <property type="entry name" value="Acetyltransf_1"/>
    <property type="match status" value="1"/>
</dbReference>
<dbReference type="PROSITE" id="PS51186">
    <property type="entry name" value="GNAT"/>
    <property type="match status" value="1"/>
</dbReference>
<protein>
    <recommendedName>
        <fullName evidence="4 8">L-2,4-diaminobutyric acid acetyltransferase</fullName>
        <shortName evidence="8">DABA acetyltransferase</shortName>
        <ecNumber evidence="3 8">2.3.1.178</ecNumber>
    </recommendedName>
</protein>
<evidence type="ECO:0000259" key="9">
    <source>
        <dbReference type="PROSITE" id="PS51186"/>
    </source>
</evidence>
<evidence type="ECO:0000256" key="8">
    <source>
        <dbReference type="RuleBase" id="RU365045"/>
    </source>
</evidence>
<dbReference type="Proteomes" id="UP000094379">
    <property type="component" value="Unassembled WGS sequence"/>
</dbReference>
<dbReference type="EC" id="2.3.1.178" evidence="3 8"/>
<dbReference type="AlphaFoldDB" id="A0A1E3GPX1"/>
<accession>A0A1E3GPX1</accession>
<sequence>MTQVNPAPLSIELMQPTAELGAAVHKLISECPPLDTNSMYCNLLQSGHFAETAVAAVLDDELVGFISGYRIPKRPETLFVWQVAVGEKARGQGLAGRMLKEILSREQNRDIKRIETTITPDNKASWGLFESLARKLDTEISSSVMFDRHQHFANQHDTEMLVKVGPFKPIA</sequence>
<name>A0A1E3GPX1_9GAMM</name>
<dbReference type="PATRIC" id="fig|291169.3.peg.2194"/>
<dbReference type="STRING" id="291169.A9E74_02184"/>
<evidence type="ECO:0000256" key="5">
    <source>
        <dbReference type="ARBA" id="ARBA00022679"/>
    </source>
</evidence>
<dbReference type="NCBIfam" id="TIGR02406">
    <property type="entry name" value="ectoine_EctA"/>
    <property type="match status" value="1"/>
</dbReference>
<evidence type="ECO:0000313" key="10">
    <source>
        <dbReference type="EMBL" id="ODN66089.1"/>
    </source>
</evidence>
<dbReference type="SUPFAM" id="SSF55729">
    <property type="entry name" value="Acyl-CoA N-acyltransferases (Nat)"/>
    <property type="match status" value="1"/>
</dbReference>
<evidence type="ECO:0000313" key="11">
    <source>
        <dbReference type="Proteomes" id="UP000094379"/>
    </source>
</evidence>
<comment type="similarity">
    <text evidence="2 8">Belongs to the acetyltransferase family. EctA subfamily.</text>
</comment>
<dbReference type="GO" id="GO:0033816">
    <property type="term" value="F:diaminobutyrate acetyltransferase activity"/>
    <property type="evidence" value="ECO:0007669"/>
    <property type="project" value="UniProtKB-EC"/>
</dbReference>
<dbReference type="Gene3D" id="3.40.630.30">
    <property type="match status" value="1"/>
</dbReference>
<keyword evidence="6 8" id="KW-0012">Acyltransferase</keyword>
<reference evidence="10 11" key="1">
    <citation type="submission" date="2016-07" db="EMBL/GenBank/DDBJ databases">
        <title>Draft Genome Sequence of Methylophaga muralis Bur 1.</title>
        <authorList>
            <person name="Vasilenko O.V."/>
            <person name="Doronina N.V."/>
            <person name="Shmareva M.N."/>
            <person name="Tarlachkov S.V."/>
            <person name="Mustakhimov I."/>
            <person name="Trotsenko Y.A."/>
        </authorList>
    </citation>
    <scope>NUCLEOTIDE SEQUENCE [LARGE SCALE GENOMIC DNA]</scope>
    <source>
        <strain evidence="10 11">Bur 1</strain>
    </source>
</reference>
<dbReference type="RefSeq" id="WP_069296587.1">
    <property type="nucleotide sequence ID" value="NZ_MCRI01000028.1"/>
</dbReference>
<evidence type="ECO:0000256" key="7">
    <source>
        <dbReference type="ARBA" id="ARBA00048924"/>
    </source>
</evidence>
<dbReference type="UniPathway" id="UPA00067">
    <property type="reaction ID" value="UER00122"/>
</dbReference>
<dbReference type="CDD" id="cd04301">
    <property type="entry name" value="NAT_SF"/>
    <property type="match status" value="1"/>
</dbReference>
<comment type="function">
    <text evidence="8">Catalyzes the acetylation of L-2,4-diaminobutyrate (DABA) to gamma-N-acetyl-alpha,gamma-diaminobutyric acid (ADABA) with acetyl coenzyme A.</text>
</comment>
<evidence type="ECO:0000256" key="4">
    <source>
        <dbReference type="ARBA" id="ARBA00017935"/>
    </source>
</evidence>
<dbReference type="GO" id="GO:0019491">
    <property type="term" value="P:ectoine biosynthetic process"/>
    <property type="evidence" value="ECO:0007669"/>
    <property type="project" value="UniProtKB-UniPathway"/>
</dbReference>
<comment type="catalytic activity">
    <reaction evidence="7 8">
        <text>L-2,4-diaminobutanoate + acetyl-CoA = (2S)-4-acetamido-2-aminobutanoate + CoA + H(+)</text>
        <dbReference type="Rhea" id="RHEA:16901"/>
        <dbReference type="ChEBI" id="CHEBI:15378"/>
        <dbReference type="ChEBI" id="CHEBI:57287"/>
        <dbReference type="ChEBI" id="CHEBI:57288"/>
        <dbReference type="ChEBI" id="CHEBI:58761"/>
        <dbReference type="ChEBI" id="CHEBI:58929"/>
        <dbReference type="EC" id="2.3.1.178"/>
    </reaction>
</comment>
<gene>
    <name evidence="8 10" type="primary">ectA</name>
    <name evidence="10" type="ORF">A9E74_02184</name>
</gene>
<feature type="domain" description="N-acetyltransferase" evidence="9">
    <location>
        <begin position="11"/>
        <end position="165"/>
    </location>
</feature>
<keyword evidence="11" id="KW-1185">Reference proteome</keyword>
<dbReference type="InterPro" id="IPR012772">
    <property type="entry name" value="Ectoine_EctA"/>
</dbReference>
<evidence type="ECO:0000256" key="2">
    <source>
        <dbReference type="ARBA" id="ARBA00010712"/>
    </source>
</evidence>